<evidence type="ECO:0000256" key="1">
    <source>
        <dbReference type="ARBA" id="ARBA00004571"/>
    </source>
</evidence>
<comment type="subcellular location">
    <subcellularLocation>
        <location evidence="1">Cell outer membrane</location>
        <topology evidence="1">Multi-pass membrane protein</topology>
    </subcellularLocation>
</comment>
<dbReference type="AlphaFoldDB" id="A0A931J0S6"/>
<gene>
    <name evidence="13" type="ORF">I7X39_03815</name>
</gene>
<protein>
    <submittedName>
        <fullName evidence="13">Porin</fullName>
    </submittedName>
</protein>
<sequence>MKKSVLAFAALSLVSGLAAAQSSVTVYGIMDLAVRNLKGADSMTQLVNEGRSASRLGFRGVEDIGGGLKAGFNIEHGVVPDTGEAGSPFWGRRATVSLMGSFGEIRLGRHKLSDRTIVDDFDPFGTSGMASIDRIYSSLSGGYVNRSDNQIAYYLPAMGSFYGSFDTSLGEGTDANKANTFRLGYKDKALHLSAAYGQHGSGNKLKTGTLGAAYDFGTFALSGMYTKSERGALDQDIINLGATVKMGQGKLILSFAKADGNATGTGAIAGKQINDAKLLALGYDYAMSKRTTLYTTVAKVDNNGATTFSLGGTKGVAAPRAATATSNAGDSTGYEVGIRHSF</sequence>
<dbReference type="InterPro" id="IPR050298">
    <property type="entry name" value="Gram-neg_bact_OMP"/>
</dbReference>
<dbReference type="InterPro" id="IPR002299">
    <property type="entry name" value="Porin_Neis"/>
</dbReference>
<proteinExistence type="predicted"/>
<evidence type="ECO:0000256" key="5">
    <source>
        <dbReference type="ARBA" id="ARBA00022692"/>
    </source>
</evidence>
<dbReference type="InterPro" id="IPR033900">
    <property type="entry name" value="Gram_neg_porin_domain"/>
</dbReference>
<keyword evidence="10" id="KW-0998">Cell outer membrane</keyword>
<keyword evidence="14" id="KW-1185">Reference proteome</keyword>
<evidence type="ECO:0000256" key="3">
    <source>
        <dbReference type="ARBA" id="ARBA00022448"/>
    </source>
</evidence>
<keyword evidence="8" id="KW-0626">Porin</keyword>
<evidence type="ECO:0000256" key="7">
    <source>
        <dbReference type="ARBA" id="ARBA00023065"/>
    </source>
</evidence>
<evidence type="ECO:0000313" key="13">
    <source>
        <dbReference type="EMBL" id="MBH9576025.1"/>
    </source>
</evidence>
<evidence type="ECO:0000313" key="14">
    <source>
        <dbReference type="Proteomes" id="UP000613266"/>
    </source>
</evidence>
<evidence type="ECO:0000256" key="8">
    <source>
        <dbReference type="ARBA" id="ARBA00023114"/>
    </source>
</evidence>
<dbReference type="Gene3D" id="2.40.160.10">
    <property type="entry name" value="Porin"/>
    <property type="match status" value="1"/>
</dbReference>
<dbReference type="InterPro" id="IPR023614">
    <property type="entry name" value="Porin_dom_sf"/>
</dbReference>
<dbReference type="GO" id="GO:0015288">
    <property type="term" value="F:porin activity"/>
    <property type="evidence" value="ECO:0007669"/>
    <property type="project" value="UniProtKB-KW"/>
</dbReference>
<organism evidence="13 14">
    <name type="scientific">Inhella proteolytica</name>
    <dbReference type="NCBI Taxonomy" id="2795029"/>
    <lineage>
        <taxon>Bacteria</taxon>
        <taxon>Pseudomonadati</taxon>
        <taxon>Pseudomonadota</taxon>
        <taxon>Betaproteobacteria</taxon>
        <taxon>Burkholderiales</taxon>
        <taxon>Sphaerotilaceae</taxon>
        <taxon>Inhella</taxon>
    </lineage>
</organism>
<evidence type="ECO:0000256" key="9">
    <source>
        <dbReference type="ARBA" id="ARBA00023136"/>
    </source>
</evidence>
<evidence type="ECO:0000256" key="10">
    <source>
        <dbReference type="ARBA" id="ARBA00023237"/>
    </source>
</evidence>
<dbReference type="PANTHER" id="PTHR34501:SF9">
    <property type="entry name" value="MAJOR OUTER MEMBRANE PROTEIN P.IA"/>
    <property type="match status" value="1"/>
</dbReference>
<keyword evidence="6 11" id="KW-0732">Signal</keyword>
<accession>A0A931J0S6</accession>
<evidence type="ECO:0000256" key="11">
    <source>
        <dbReference type="SAM" id="SignalP"/>
    </source>
</evidence>
<keyword evidence="7" id="KW-0406">Ion transport</keyword>
<dbReference type="RefSeq" id="WP_198109639.1">
    <property type="nucleotide sequence ID" value="NZ_JAEDAK010000002.1"/>
</dbReference>
<keyword evidence="3" id="KW-0813">Transport</keyword>
<evidence type="ECO:0000256" key="6">
    <source>
        <dbReference type="ARBA" id="ARBA00022729"/>
    </source>
</evidence>
<dbReference type="PANTHER" id="PTHR34501">
    <property type="entry name" value="PROTEIN YDDL-RELATED"/>
    <property type="match status" value="1"/>
</dbReference>
<evidence type="ECO:0000256" key="2">
    <source>
        <dbReference type="ARBA" id="ARBA00011233"/>
    </source>
</evidence>
<keyword evidence="4" id="KW-1134">Transmembrane beta strand</keyword>
<evidence type="ECO:0000259" key="12">
    <source>
        <dbReference type="Pfam" id="PF13609"/>
    </source>
</evidence>
<name>A0A931J0S6_9BURK</name>
<dbReference type="CDD" id="cd00342">
    <property type="entry name" value="gram_neg_porins"/>
    <property type="match status" value="1"/>
</dbReference>
<dbReference type="GO" id="GO:0009279">
    <property type="term" value="C:cell outer membrane"/>
    <property type="evidence" value="ECO:0007669"/>
    <property type="project" value="UniProtKB-SubCell"/>
</dbReference>
<dbReference type="PRINTS" id="PR00184">
    <property type="entry name" value="NEISSPPORIN"/>
</dbReference>
<reference evidence="13" key="1">
    <citation type="submission" date="2020-12" db="EMBL/GenBank/DDBJ databases">
        <title>The genome sequence of Inhella sp. 1Y17.</title>
        <authorList>
            <person name="Liu Y."/>
        </authorList>
    </citation>
    <scope>NUCLEOTIDE SEQUENCE</scope>
    <source>
        <strain evidence="13">1Y17</strain>
    </source>
</reference>
<dbReference type="GO" id="GO:0046930">
    <property type="term" value="C:pore complex"/>
    <property type="evidence" value="ECO:0007669"/>
    <property type="project" value="UniProtKB-KW"/>
</dbReference>
<dbReference type="Proteomes" id="UP000613266">
    <property type="component" value="Unassembled WGS sequence"/>
</dbReference>
<feature type="domain" description="Porin" evidence="12">
    <location>
        <begin position="7"/>
        <end position="304"/>
    </location>
</feature>
<feature type="signal peptide" evidence="11">
    <location>
        <begin position="1"/>
        <end position="20"/>
    </location>
</feature>
<dbReference type="EMBL" id="JAEDAK010000002">
    <property type="protein sequence ID" value="MBH9576025.1"/>
    <property type="molecule type" value="Genomic_DNA"/>
</dbReference>
<dbReference type="SUPFAM" id="SSF56935">
    <property type="entry name" value="Porins"/>
    <property type="match status" value="1"/>
</dbReference>
<comment type="subunit">
    <text evidence="2">Homotrimer.</text>
</comment>
<comment type="caution">
    <text evidence="13">The sequence shown here is derived from an EMBL/GenBank/DDBJ whole genome shotgun (WGS) entry which is preliminary data.</text>
</comment>
<keyword evidence="5" id="KW-0812">Transmembrane</keyword>
<feature type="chain" id="PRO_5038101694" evidence="11">
    <location>
        <begin position="21"/>
        <end position="342"/>
    </location>
</feature>
<keyword evidence="9" id="KW-0472">Membrane</keyword>
<dbReference type="Pfam" id="PF13609">
    <property type="entry name" value="Porin_4"/>
    <property type="match status" value="1"/>
</dbReference>
<evidence type="ECO:0000256" key="4">
    <source>
        <dbReference type="ARBA" id="ARBA00022452"/>
    </source>
</evidence>
<dbReference type="GO" id="GO:0006811">
    <property type="term" value="P:monoatomic ion transport"/>
    <property type="evidence" value="ECO:0007669"/>
    <property type="project" value="UniProtKB-KW"/>
</dbReference>